<keyword evidence="2" id="KW-0812">Transmembrane</keyword>
<keyword evidence="2" id="KW-1133">Transmembrane helix</keyword>
<dbReference type="Pfam" id="PF19451">
    <property type="entry name" value="DUF5989"/>
    <property type="match status" value="1"/>
</dbReference>
<protein>
    <submittedName>
        <fullName evidence="3">Uncharacterized protein</fullName>
    </submittedName>
</protein>
<gene>
    <name evidence="3" type="ORF">C5Y96_23850</name>
</gene>
<evidence type="ECO:0000313" key="3">
    <source>
        <dbReference type="EMBL" id="PQO25378.1"/>
    </source>
</evidence>
<feature type="transmembrane region" description="Helical" evidence="2">
    <location>
        <begin position="41"/>
        <end position="69"/>
    </location>
</feature>
<dbReference type="AlphaFoldDB" id="A0A2S8EZP8"/>
<dbReference type="OrthoDB" id="291192at2"/>
<evidence type="ECO:0000256" key="2">
    <source>
        <dbReference type="SAM" id="Phobius"/>
    </source>
</evidence>
<dbReference type="RefSeq" id="WP_105358682.1">
    <property type="nucleotide sequence ID" value="NZ_PUIA01000081.1"/>
</dbReference>
<organism evidence="3 4">
    <name type="scientific">Blastopirellula marina</name>
    <dbReference type="NCBI Taxonomy" id="124"/>
    <lineage>
        <taxon>Bacteria</taxon>
        <taxon>Pseudomonadati</taxon>
        <taxon>Planctomycetota</taxon>
        <taxon>Planctomycetia</taxon>
        <taxon>Pirellulales</taxon>
        <taxon>Pirellulaceae</taxon>
        <taxon>Blastopirellula</taxon>
    </lineage>
</organism>
<dbReference type="InterPro" id="IPR046031">
    <property type="entry name" value="DUF5989"/>
</dbReference>
<evidence type="ECO:0000256" key="1">
    <source>
        <dbReference type="SAM" id="MobiDB-lite"/>
    </source>
</evidence>
<proteinExistence type="predicted"/>
<dbReference type="EMBL" id="PUIA01000081">
    <property type="protein sequence ID" value="PQO25378.1"/>
    <property type="molecule type" value="Genomic_DNA"/>
</dbReference>
<sequence>MNQDPKTNEPDDHDQFASQAEQGDPGIVREFVLYLQENKKWWLIPMILTLLAIGVVGLLAGSGLAPFVYTLF</sequence>
<dbReference type="Proteomes" id="UP000240009">
    <property type="component" value="Unassembled WGS sequence"/>
</dbReference>
<keyword evidence="2" id="KW-0472">Membrane</keyword>
<evidence type="ECO:0000313" key="4">
    <source>
        <dbReference type="Proteomes" id="UP000240009"/>
    </source>
</evidence>
<comment type="caution">
    <text evidence="3">The sequence shown here is derived from an EMBL/GenBank/DDBJ whole genome shotgun (WGS) entry which is preliminary data.</text>
</comment>
<feature type="compositionally biased region" description="Basic and acidic residues" evidence="1">
    <location>
        <begin position="1"/>
        <end position="15"/>
    </location>
</feature>
<name>A0A2S8EZP8_9BACT</name>
<reference evidence="3 4" key="1">
    <citation type="submission" date="2018-02" db="EMBL/GenBank/DDBJ databases">
        <title>Comparative genomes isolates from brazilian mangrove.</title>
        <authorList>
            <person name="Araujo J.E."/>
            <person name="Taketani R.G."/>
            <person name="Silva M.C.P."/>
            <person name="Loureco M.V."/>
            <person name="Andreote F.D."/>
        </authorList>
    </citation>
    <scope>NUCLEOTIDE SEQUENCE [LARGE SCALE GENOMIC DNA]</scope>
    <source>
        <strain evidence="3 4">HEX-2 MGV</strain>
    </source>
</reference>
<feature type="region of interest" description="Disordered" evidence="1">
    <location>
        <begin position="1"/>
        <end position="22"/>
    </location>
</feature>
<accession>A0A2S8EZP8</accession>